<evidence type="ECO:0000256" key="1">
    <source>
        <dbReference type="SAM" id="MobiDB-lite"/>
    </source>
</evidence>
<organism evidence="2 3">
    <name type="scientific">Champsocephalus esox</name>
    <name type="common">pike icefish</name>
    <dbReference type="NCBI Taxonomy" id="159716"/>
    <lineage>
        <taxon>Eukaryota</taxon>
        <taxon>Metazoa</taxon>
        <taxon>Chordata</taxon>
        <taxon>Craniata</taxon>
        <taxon>Vertebrata</taxon>
        <taxon>Euteleostomi</taxon>
        <taxon>Actinopterygii</taxon>
        <taxon>Neopterygii</taxon>
        <taxon>Teleostei</taxon>
        <taxon>Neoteleostei</taxon>
        <taxon>Acanthomorphata</taxon>
        <taxon>Eupercaria</taxon>
        <taxon>Perciformes</taxon>
        <taxon>Notothenioidei</taxon>
        <taxon>Channichthyidae</taxon>
        <taxon>Champsocephalus</taxon>
    </lineage>
</organism>
<reference evidence="2 3" key="1">
    <citation type="journal article" date="2023" name="Mol. Biol. Evol.">
        <title>Genomics of Secondarily Temperate Adaptation in the Only Non-Antarctic Icefish.</title>
        <authorList>
            <person name="Rivera-Colon A.G."/>
            <person name="Rayamajhi N."/>
            <person name="Minhas B.F."/>
            <person name="Madrigal G."/>
            <person name="Bilyk K.T."/>
            <person name="Yoon V."/>
            <person name="Hune M."/>
            <person name="Gregory S."/>
            <person name="Cheng C.H.C."/>
            <person name="Catchen J.M."/>
        </authorList>
    </citation>
    <scope>NUCLEOTIDE SEQUENCE [LARGE SCALE GENOMIC DNA]</scope>
    <source>
        <strain evidence="2">JC2023a</strain>
    </source>
</reference>
<protein>
    <submittedName>
        <fullName evidence="2">Uncharacterized protein</fullName>
    </submittedName>
</protein>
<name>A0AAN8HEZ7_9TELE</name>
<dbReference type="Proteomes" id="UP001335648">
    <property type="component" value="Unassembled WGS sequence"/>
</dbReference>
<dbReference type="EMBL" id="JAULUE010002047">
    <property type="protein sequence ID" value="KAK5913236.1"/>
    <property type="molecule type" value="Genomic_DNA"/>
</dbReference>
<sequence length="72" mass="7886">MGPRPDPHPPTRTSQLQDSEAITSKTPETSQIYLCSNPQPGRRGGGRRGGGRFPLQTVRNDNISPYQLPAEN</sequence>
<evidence type="ECO:0000313" key="2">
    <source>
        <dbReference type="EMBL" id="KAK5913236.1"/>
    </source>
</evidence>
<keyword evidence="3" id="KW-1185">Reference proteome</keyword>
<evidence type="ECO:0000313" key="3">
    <source>
        <dbReference type="Proteomes" id="UP001335648"/>
    </source>
</evidence>
<gene>
    <name evidence="2" type="ORF">CesoFtcFv8_003036</name>
</gene>
<feature type="region of interest" description="Disordered" evidence="1">
    <location>
        <begin position="1"/>
        <end position="72"/>
    </location>
</feature>
<proteinExistence type="predicted"/>
<dbReference type="AlphaFoldDB" id="A0AAN8HEZ7"/>
<comment type="caution">
    <text evidence="2">The sequence shown here is derived from an EMBL/GenBank/DDBJ whole genome shotgun (WGS) entry which is preliminary data.</text>
</comment>
<accession>A0AAN8HEZ7</accession>
<feature type="compositionally biased region" description="Polar residues" evidence="1">
    <location>
        <begin position="11"/>
        <end position="39"/>
    </location>
</feature>